<reference evidence="8" key="2">
    <citation type="journal article" date="2020" name="Microorganisms">
        <title>Osmotic Adaptation and Compatible Solute Biosynthesis of Phototrophic Bacteria as Revealed from Genome Analyses.</title>
        <authorList>
            <person name="Imhoff J.F."/>
            <person name="Rahn T."/>
            <person name="Kunzel S."/>
            <person name="Keller A."/>
            <person name="Neulinger S.C."/>
        </authorList>
    </citation>
    <scope>NUCLEOTIDE SEQUENCE</scope>
    <source>
        <strain evidence="8">DSM 4395</strain>
    </source>
</reference>
<comment type="caution">
    <text evidence="8">The sequence shown here is derived from an EMBL/GenBank/DDBJ whole genome shotgun (WGS) entry which is preliminary data.</text>
</comment>
<keyword evidence="5 6" id="KW-0472">Membrane</keyword>
<dbReference type="InterPro" id="IPR000045">
    <property type="entry name" value="Prepilin_IV_endopep_pep"/>
</dbReference>
<proteinExistence type="predicted"/>
<evidence type="ECO:0000256" key="4">
    <source>
        <dbReference type="ARBA" id="ARBA00022989"/>
    </source>
</evidence>
<dbReference type="InterPro" id="IPR052218">
    <property type="entry name" value="Preflagellin_Peptidase"/>
</dbReference>
<dbReference type="Proteomes" id="UP001296967">
    <property type="component" value="Unassembled WGS sequence"/>
</dbReference>
<dbReference type="Pfam" id="PF01478">
    <property type="entry name" value="Peptidase_A24"/>
    <property type="match status" value="1"/>
</dbReference>
<evidence type="ECO:0000256" key="1">
    <source>
        <dbReference type="ARBA" id="ARBA00004651"/>
    </source>
</evidence>
<keyword evidence="9" id="KW-1185">Reference proteome</keyword>
<protein>
    <recommendedName>
        <fullName evidence="7">Prepilin type IV endopeptidase peptidase domain-containing protein</fullName>
    </recommendedName>
</protein>
<evidence type="ECO:0000256" key="6">
    <source>
        <dbReference type="SAM" id="Phobius"/>
    </source>
</evidence>
<name>A0AAJ0UGP5_HALSE</name>
<dbReference type="RefSeq" id="WP_201245938.1">
    <property type="nucleotide sequence ID" value="NZ_NHSF01000059.1"/>
</dbReference>
<evidence type="ECO:0000256" key="2">
    <source>
        <dbReference type="ARBA" id="ARBA00022475"/>
    </source>
</evidence>
<evidence type="ECO:0000313" key="9">
    <source>
        <dbReference type="Proteomes" id="UP001296967"/>
    </source>
</evidence>
<feature type="transmembrane region" description="Helical" evidence="6">
    <location>
        <begin position="162"/>
        <end position="181"/>
    </location>
</feature>
<dbReference type="PANTHER" id="PTHR36506:SF1">
    <property type="entry name" value="PREFLAGELLIN PEPTIDASE"/>
    <property type="match status" value="1"/>
</dbReference>
<dbReference type="PANTHER" id="PTHR36506">
    <property type="entry name" value="PREFLAGELLIN PEPTIDASE"/>
    <property type="match status" value="1"/>
</dbReference>
<organism evidence="8 9">
    <name type="scientific">Halochromatium salexigens</name>
    <name type="common">Chromatium salexigens</name>
    <dbReference type="NCBI Taxonomy" id="49447"/>
    <lineage>
        <taxon>Bacteria</taxon>
        <taxon>Pseudomonadati</taxon>
        <taxon>Pseudomonadota</taxon>
        <taxon>Gammaproteobacteria</taxon>
        <taxon>Chromatiales</taxon>
        <taxon>Chromatiaceae</taxon>
        <taxon>Halochromatium</taxon>
    </lineage>
</organism>
<evidence type="ECO:0000256" key="5">
    <source>
        <dbReference type="ARBA" id="ARBA00023136"/>
    </source>
</evidence>
<dbReference type="GO" id="GO:0004190">
    <property type="term" value="F:aspartic-type endopeptidase activity"/>
    <property type="evidence" value="ECO:0007669"/>
    <property type="project" value="InterPro"/>
</dbReference>
<dbReference type="Gene3D" id="1.20.120.1220">
    <property type="match status" value="1"/>
</dbReference>
<keyword evidence="3 6" id="KW-0812">Transmembrane</keyword>
<comment type="subcellular location">
    <subcellularLocation>
        <location evidence="1">Cell membrane</location>
        <topology evidence="1">Multi-pass membrane protein</topology>
    </subcellularLocation>
</comment>
<evidence type="ECO:0000256" key="3">
    <source>
        <dbReference type="ARBA" id="ARBA00022692"/>
    </source>
</evidence>
<accession>A0AAJ0UGP5</accession>
<feature type="transmembrane region" description="Helical" evidence="6">
    <location>
        <begin position="6"/>
        <end position="29"/>
    </location>
</feature>
<feature type="domain" description="Prepilin type IV endopeptidase peptidase" evidence="7">
    <location>
        <begin position="17"/>
        <end position="117"/>
    </location>
</feature>
<reference evidence="8" key="1">
    <citation type="submission" date="2017-05" db="EMBL/GenBank/DDBJ databases">
        <authorList>
            <person name="Imhoff J.F."/>
            <person name="Rahn T."/>
            <person name="Kuenzel S."/>
            <person name="Neulinger S.C."/>
        </authorList>
    </citation>
    <scope>NUCLEOTIDE SEQUENCE</scope>
    <source>
        <strain evidence="8">DSM 4395</strain>
    </source>
</reference>
<keyword evidence="4 6" id="KW-1133">Transmembrane helix</keyword>
<evidence type="ECO:0000313" key="8">
    <source>
        <dbReference type="EMBL" id="MBK5931128.1"/>
    </source>
</evidence>
<feature type="transmembrane region" description="Helical" evidence="6">
    <location>
        <begin position="41"/>
        <end position="73"/>
    </location>
</feature>
<evidence type="ECO:0000259" key="7">
    <source>
        <dbReference type="Pfam" id="PF01478"/>
    </source>
</evidence>
<feature type="transmembrane region" description="Helical" evidence="6">
    <location>
        <begin position="106"/>
        <end position="125"/>
    </location>
</feature>
<dbReference type="AlphaFoldDB" id="A0AAJ0UGP5"/>
<keyword evidence="2" id="KW-1003">Cell membrane</keyword>
<sequence length="182" mass="19078">MDQLYFPVSALAHVSALAAVLIASIVDLATRRIPNEFTLTIGLLGLLFAFGVGGLPGLIGAMAGFAVVLGLLLPGFLLGFTGGGDLKLMAALGCFLGPELSLHAVLLYYPIGAVVALLFAVYAAWHQGRSGPFARYRVMARTSFTSGRFVYMRPSPNESMGARLPMAPAIACAVLAAPFLFD</sequence>
<dbReference type="EMBL" id="NHSF01000059">
    <property type="protein sequence ID" value="MBK5931128.1"/>
    <property type="molecule type" value="Genomic_DNA"/>
</dbReference>
<dbReference type="GO" id="GO:0005886">
    <property type="term" value="C:plasma membrane"/>
    <property type="evidence" value="ECO:0007669"/>
    <property type="project" value="UniProtKB-SubCell"/>
</dbReference>
<gene>
    <name evidence="8" type="ORF">CCR82_11485</name>
</gene>